<feature type="binding site" evidence="6">
    <location>
        <begin position="33"/>
        <end position="38"/>
    </location>
    <ligand>
        <name>ATP</name>
        <dbReference type="ChEBI" id="CHEBI:30616"/>
    </ligand>
</feature>
<dbReference type="SUPFAM" id="SSF52402">
    <property type="entry name" value="Adenine nucleotide alpha hydrolases-like"/>
    <property type="match status" value="1"/>
</dbReference>
<dbReference type="PANTHER" id="PTHR43033">
    <property type="entry name" value="TRNA(ILE)-LYSIDINE SYNTHASE-RELATED"/>
    <property type="match status" value="1"/>
</dbReference>
<dbReference type="InterPro" id="IPR014729">
    <property type="entry name" value="Rossmann-like_a/b/a_fold"/>
</dbReference>
<dbReference type="AlphaFoldDB" id="A0AA37X0C6"/>
<dbReference type="PANTHER" id="PTHR43033:SF1">
    <property type="entry name" value="TRNA(ILE)-LYSIDINE SYNTHASE-RELATED"/>
    <property type="match status" value="1"/>
</dbReference>
<dbReference type="RefSeq" id="WP_284323851.1">
    <property type="nucleotide sequence ID" value="NZ_BSPP01000003.1"/>
</dbReference>
<dbReference type="NCBIfam" id="TIGR02432">
    <property type="entry name" value="lysidine_TilS_N"/>
    <property type="match status" value="1"/>
</dbReference>
<keyword evidence="1 6" id="KW-0436">Ligase</keyword>
<dbReference type="Gene3D" id="3.40.50.620">
    <property type="entry name" value="HUPs"/>
    <property type="match status" value="1"/>
</dbReference>
<dbReference type="CDD" id="cd01992">
    <property type="entry name" value="TilS_N"/>
    <property type="match status" value="1"/>
</dbReference>
<dbReference type="HAMAP" id="MF_01161">
    <property type="entry name" value="tRNA_Ile_lys_synt"/>
    <property type="match status" value="1"/>
</dbReference>
<dbReference type="InterPro" id="IPR011063">
    <property type="entry name" value="TilS/TtcA_N"/>
</dbReference>
<evidence type="ECO:0000256" key="2">
    <source>
        <dbReference type="ARBA" id="ARBA00022694"/>
    </source>
</evidence>
<comment type="subcellular location">
    <subcellularLocation>
        <location evidence="6">Cytoplasm</location>
    </subcellularLocation>
</comment>
<comment type="similarity">
    <text evidence="6">Belongs to the tRNA(Ile)-lysidine synthase family.</text>
</comment>
<evidence type="ECO:0000256" key="5">
    <source>
        <dbReference type="ARBA" id="ARBA00048539"/>
    </source>
</evidence>
<evidence type="ECO:0000256" key="3">
    <source>
        <dbReference type="ARBA" id="ARBA00022741"/>
    </source>
</evidence>
<gene>
    <name evidence="6 8" type="primary">tilS</name>
    <name evidence="8" type="ORF">GCM10010873_05980</name>
</gene>
<dbReference type="InterPro" id="IPR012094">
    <property type="entry name" value="tRNA_Ile_lys_synt"/>
</dbReference>
<protein>
    <recommendedName>
        <fullName evidence="6">tRNA(Ile)-lysidine synthase</fullName>
        <ecNumber evidence="6">6.3.4.19</ecNumber>
    </recommendedName>
    <alternativeName>
        <fullName evidence="6">tRNA(Ile)-2-lysyl-cytidine synthase</fullName>
    </alternativeName>
    <alternativeName>
        <fullName evidence="6">tRNA(Ile)-lysidine synthetase</fullName>
    </alternativeName>
</protein>
<evidence type="ECO:0000313" key="8">
    <source>
        <dbReference type="EMBL" id="GLS85625.1"/>
    </source>
</evidence>
<keyword evidence="2 6" id="KW-0819">tRNA processing</keyword>
<keyword evidence="3 6" id="KW-0547">Nucleotide-binding</keyword>
<comment type="function">
    <text evidence="6">Ligates lysine onto the cytidine present at position 34 of the AUA codon-specific tRNA(Ile) that contains the anticodon CAU, in an ATP-dependent manner. Cytidine is converted to lysidine, thus changing the amino acid specificity of the tRNA from methionine to isoleucine.</text>
</comment>
<evidence type="ECO:0000256" key="1">
    <source>
        <dbReference type="ARBA" id="ARBA00022598"/>
    </source>
</evidence>
<comment type="domain">
    <text evidence="6">The N-terminal region contains the highly conserved SGGXDS motif, predicted to be a P-loop motif involved in ATP binding.</text>
</comment>
<comment type="catalytic activity">
    <reaction evidence="5 6">
        <text>cytidine(34) in tRNA(Ile2) + L-lysine + ATP = lysidine(34) in tRNA(Ile2) + AMP + diphosphate + H(+)</text>
        <dbReference type="Rhea" id="RHEA:43744"/>
        <dbReference type="Rhea" id="RHEA-COMP:10625"/>
        <dbReference type="Rhea" id="RHEA-COMP:10670"/>
        <dbReference type="ChEBI" id="CHEBI:15378"/>
        <dbReference type="ChEBI" id="CHEBI:30616"/>
        <dbReference type="ChEBI" id="CHEBI:32551"/>
        <dbReference type="ChEBI" id="CHEBI:33019"/>
        <dbReference type="ChEBI" id="CHEBI:82748"/>
        <dbReference type="ChEBI" id="CHEBI:83665"/>
        <dbReference type="ChEBI" id="CHEBI:456215"/>
        <dbReference type="EC" id="6.3.4.19"/>
    </reaction>
</comment>
<dbReference type="Proteomes" id="UP001157355">
    <property type="component" value="Unassembled WGS sequence"/>
</dbReference>
<dbReference type="GO" id="GO:0032267">
    <property type="term" value="F:tRNA(Ile)-lysidine synthase activity"/>
    <property type="evidence" value="ECO:0007669"/>
    <property type="project" value="UniProtKB-EC"/>
</dbReference>
<dbReference type="Pfam" id="PF01171">
    <property type="entry name" value="ATP_bind_3"/>
    <property type="match status" value="1"/>
</dbReference>
<keyword evidence="4 6" id="KW-0067">ATP-binding</keyword>
<evidence type="ECO:0000259" key="7">
    <source>
        <dbReference type="Pfam" id="PF01171"/>
    </source>
</evidence>
<keyword evidence="9" id="KW-1185">Reference proteome</keyword>
<accession>A0AA37X0C6</accession>
<evidence type="ECO:0000256" key="4">
    <source>
        <dbReference type="ARBA" id="ARBA00022840"/>
    </source>
</evidence>
<sequence>MPVGAAPPDPDAQLLEIASKAYPDTARIGVMVSGGGDSMALLHLLQRCHPGRVAALTIDHGLRAEARAEAEMVAAFCAARAIPHQISLWQRKDVAGNLMDAARRARYQIAEAWAVAQDIAQIAVGHTADDQAETFLIGLARQAGIDGLSGMRSSWGQGQVQFSRPLLGVSRADLRGYLRRHAVNWVEDPSNSDLHYTRVKARNALATLADFGITATKLAVVADNLESARWALTRQMAEAAQGFAQTATGMLTLPRETYLALPAEIQRRLLIAALRWMSGAAYPPREHGLAAVQTALAAGKDATLGGVRYRCHSDAIQILREAKAVQDMQVPTDQRWDNRWQLSGPHAPDLTIGALGADGLSCLKAWRDLGIPRDALLVSPAIWRNQTLIAAPVAGFSNGWCANCSPSFASFVLSH</sequence>
<name>A0AA37X0C6_9RHOB</name>
<evidence type="ECO:0000313" key="9">
    <source>
        <dbReference type="Proteomes" id="UP001157355"/>
    </source>
</evidence>
<feature type="domain" description="tRNA(Ile)-lysidine/2-thiocytidine synthase N-terminal" evidence="7">
    <location>
        <begin position="28"/>
        <end position="203"/>
    </location>
</feature>
<keyword evidence="6" id="KW-0963">Cytoplasm</keyword>
<dbReference type="EMBL" id="BSPP01000003">
    <property type="protein sequence ID" value="GLS85625.1"/>
    <property type="molecule type" value="Genomic_DNA"/>
</dbReference>
<dbReference type="InterPro" id="IPR012795">
    <property type="entry name" value="tRNA_Ile_lys_synt_N"/>
</dbReference>
<dbReference type="EC" id="6.3.4.19" evidence="6"/>
<dbReference type="GO" id="GO:0006400">
    <property type="term" value="P:tRNA modification"/>
    <property type="evidence" value="ECO:0007669"/>
    <property type="project" value="UniProtKB-UniRule"/>
</dbReference>
<dbReference type="GO" id="GO:0005524">
    <property type="term" value="F:ATP binding"/>
    <property type="evidence" value="ECO:0007669"/>
    <property type="project" value="UniProtKB-UniRule"/>
</dbReference>
<dbReference type="GO" id="GO:0005737">
    <property type="term" value="C:cytoplasm"/>
    <property type="evidence" value="ECO:0007669"/>
    <property type="project" value="UniProtKB-SubCell"/>
</dbReference>
<reference evidence="8 9" key="1">
    <citation type="journal article" date="2014" name="Int. J. Syst. Evol. Microbiol.">
        <title>Complete genome sequence of Corynebacterium casei LMG S-19264T (=DSM 44701T), isolated from a smear-ripened cheese.</title>
        <authorList>
            <consortium name="US DOE Joint Genome Institute (JGI-PGF)"/>
            <person name="Walter F."/>
            <person name="Albersmeier A."/>
            <person name="Kalinowski J."/>
            <person name="Ruckert C."/>
        </authorList>
    </citation>
    <scope>NUCLEOTIDE SEQUENCE [LARGE SCALE GENOMIC DNA]</scope>
    <source>
        <strain evidence="8 9">NBRC 111766</strain>
    </source>
</reference>
<comment type="caution">
    <text evidence="8">The sequence shown here is derived from an EMBL/GenBank/DDBJ whole genome shotgun (WGS) entry which is preliminary data.</text>
</comment>
<evidence type="ECO:0000256" key="6">
    <source>
        <dbReference type="HAMAP-Rule" id="MF_01161"/>
    </source>
</evidence>
<proteinExistence type="inferred from homology"/>
<organism evidence="8 9">
    <name type="scientific">Cypionkella aquatica</name>
    <dbReference type="NCBI Taxonomy" id="1756042"/>
    <lineage>
        <taxon>Bacteria</taxon>
        <taxon>Pseudomonadati</taxon>
        <taxon>Pseudomonadota</taxon>
        <taxon>Alphaproteobacteria</taxon>
        <taxon>Rhodobacterales</taxon>
        <taxon>Paracoccaceae</taxon>
        <taxon>Cypionkella</taxon>
    </lineage>
</organism>